<accession>A0A644X714</accession>
<dbReference type="EMBL" id="VSSQ01001901">
    <property type="protein sequence ID" value="MPM11950.1"/>
    <property type="molecule type" value="Genomic_DNA"/>
</dbReference>
<dbReference type="InterPro" id="IPR029035">
    <property type="entry name" value="DHS-like_NAD/FAD-binding_dom"/>
</dbReference>
<organism evidence="1">
    <name type="scientific">bioreactor metagenome</name>
    <dbReference type="NCBI Taxonomy" id="1076179"/>
    <lineage>
        <taxon>unclassified sequences</taxon>
        <taxon>metagenomes</taxon>
        <taxon>ecological metagenomes</taxon>
    </lineage>
</organism>
<evidence type="ECO:0000313" key="1">
    <source>
        <dbReference type="EMBL" id="MPM11950.1"/>
    </source>
</evidence>
<sequence>MKSESDTKSLIKDVYNHEYTVNDLVNKGLIHDNDNWKELRKERINEIKNIYKKDELVLFLGAGISKDAGIGDWNDLMSDLLILMIMKELEQKNIKITSQEADFIIKQIKEVNNKSPLLQSAFIKATLGDSFEESLANLLYKNISGDNGNSKLLDSISKLCLKRKGGVGVKAIVTYNFDDLLEDNFDKYNIQYHSLYSELDYTTSDKLGIYHVHGFLPRHPSQYEKLYESLLVFSEDRYHSLYNDPYSWTNITQLNFLRENTTLMIGLSLTDPNLRRILSIANRKNKMKKHYAIMRRKNFKYDSNDINININNDILKKVNIINNDLHEKSFEQLGINIIWVEDYNDISNIIEDIIAK</sequence>
<reference evidence="1" key="1">
    <citation type="submission" date="2019-08" db="EMBL/GenBank/DDBJ databases">
        <authorList>
            <person name="Kucharzyk K."/>
            <person name="Murdoch R.W."/>
            <person name="Higgins S."/>
            <person name="Loffler F."/>
        </authorList>
    </citation>
    <scope>NUCLEOTIDE SEQUENCE</scope>
</reference>
<comment type="caution">
    <text evidence="1">The sequence shown here is derived from an EMBL/GenBank/DDBJ whole genome shotgun (WGS) entry which is preliminary data.</text>
</comment>
<gene>
    <name evidence="1" type="ORF">SDC9_58301</name>
</gene>
<dbReference type="Pfam" id="PF13289">
    <property type="entry name" value="SIR2_2"/>
    <property type="match status" value="1"/>
</dbReference>
<dbReference type="SUPFAM" id="SSF52467">
    <property type="entry name" value="DHS-like NAD/FAD-binding domain"/>
    <property type="match status" value="1"/>
</dbReference>
<name>A0A644X714_9ZZZZ</name>
<dbReference type="Gene3D" id="3.40.50.1220">
    <property type="entry name" value="TPP-binding domain"/>
    <property type="match status" value="1"/>
</dbReference>
<dbReference type="AlphaFoldDB" id="A0A644X714"/>
<proteinExistence type="predicted"/>
<protein>
    <submittedName>
        <fullName evidence="1">Uncharacterized protein</fullName>
    </submittedName>
</protein>